<reference evidence="11" key="2">
    <citation type="submission" date="2021-01" db="EMBL/GenBank/DDBJ databases">
        <authorList>
            <person name="Corre E."/>
            <person name="Pelletier E."/>
            <person name="Niang G."/>
            <person name="Scheremetjew M."/>
            <person name="Finn R."/>
            <person name="Kale V."/>
            <person name="Holt S."/>
            <person name="Cochrane G."/>
            <person name="Meng A."/>
            <person name="Brown T."/>
            <person name="Cohen L."/>
        </authorList>
    </citation>
    <scope>NUCLEOTIDE SEQUENCE</scope>
    <source>
        <strain evidence="11">CCMP1205</strain>
    </source>
</reference>
<evidence type="ECO:0000313" key="11">
    <source>
        <dbReference type="EMBL" id="CAD9711746.1"/>
    </source>
</evidence>
<evidence type="ECO:0000256" key="9">
    <source>
        <dbReference type="SAM" id="Phobius"/>
    </source>
</evidence>
<evidence type="ECO:0000256" key="3">
    <source>
        <dbReference type="ARBA" id="ARBA00022448"/>
    </source>
</evidence>
<dbReference type="EMBL" id="HBHL01000953">
    <property type="protein sequence ID" value="CAD9711746.1"/>
    <property type="molecule type" value="Transcribed_RNA"/>
</dbReference>
<dbReference type="AlphaFoldDB" id="A0A5B8MPF6"/>
<dbReference type="InterPro" id="IPR020846">
    <property type="entry name" value="MFS_dom"/>
</dbReference>
<dbReference type="InterPro" id="IPR005828">
    <property type="entry name" value="MFS_sugar_transport-like"/>
</dbReference>
<dbReference type="Pfam" id="PF00083">
    <property type="entry name" value="Sugar_tr"/>
    <property type="match status" value="1"/>
</dbReference>
<evidence type="ECO:0000256" key="4">
    <source>
        <dbReference type="ARBA" id="ARBA00022692"/>
    </source>
</evidence>
<feature type="transmembrane region" description="Helical" evidence="9">
    <location>
        <begin position="213"/>
        <end position="233"/>
    </location>
</feature>
<dbReference type="InterPro" id="IPR036259">
    <property type="entry name" value="MFS_trans_sf"/>
</dbReference>
<feature type="transmembrane region" description="Helical" evidence="9">
    <location>
        <begin position="129"/>
        <end position="150"/>
    </location>
</feature>
<feature type="transmembrane region" description="Helical" evidence="9">
    <location>
        <begin position="186"/>
        <end position="207"/>
    </location>
</feature>
<dbReference type="PRINTS" id="PR00171">
    <property type="entry name" value="SUGRTRNSPORT"/>
</dbReference>
<feature type="transmembrane region" description="Helical" evidence="9">
    <location>
        <begin position="392"/>
        <end position="416"/>
    </location>
</feature>
<dbReference type="Proteomes" id="UP000316726">
    <property type="component" value="Chromosome 8"/>
</dbReference>
<feature type="region of interest" description="Disordered" evidence="8">
    <location>
        <begin position="1"/>
        <end position="44"/>
    </location>
</feature>
<feature type="transmembrane region" description="Helical" evidence="9">
    <location>
        <begin position="94"/>
        <end position="117"/>
    </location>
</feature>
<dbReference type="GO" id="GO:1904659">
    <property type="term" value="P:D-glucose transmembrane transport"/>
    <property type="evidence" value="ECO:0007669"/>
    <property type="project" value="TreeGrafter"/>
</dbReference>
<feature type="transmembrane region" description="Helical" evidence="9">
    <location>
        <begin position="428"/>
        <end position="450"/>
    </location>
</feature>
<dbReference type="GO" id="GO:0022857">
    <property type="term" value="F:transmembrane transporter activity"/>
    <property type="evidence" value="ECO:0007669"/>
    <property type="project" value="InterPro"/>
</dbReference>
<evidence type="ECO:0000313" key="12">
    <source>
        <dbReference type="EMBL" id="QDZ22558.1"/>
    </source>
</evidence>
<feature type="transmembrane region" description="Helical" evidence="9">
    <location>
        <begin position="361"/>
        <end position="386"/>
    </location>
</feature>
<dbReference type="SUPFAM" id="SSF103473">
    <property type="entry name" value="MFS general substrate transporter"/>
    <property type="match status" value="1"/>
</dbReference>
<dbReference type="PANTHER" id="PTHR48023:SF4">
    <property type="entry name" value="D-XYLOSE-PROTON SYMPORTER-LIKE 2"/>
    <property type="match status" value="1"/>
</dbReference>
<dbReference type="NCBIfam" id="TIGR00879">
    <property type="entry name" value="SP"/>
    <property type="match status" value="1"/>
</dbReference>
<evidence type="ECO:0000256" key="2">
    <source>
        <dbReference type="ARBA" id="ARBA00010992"/>
    </source>
</evidence>
<feature type="transmembrane region" description="Helical" evidence="9">
    <location>
        <begin position="156"/>
        <end position="174"/>
    </location>
</feature>
<evidence type="ECO:0000256" key="6">
    <source>
        <dbReference type="ARBA" id="ARBA00023136"/>
    </source>
</evidence>
<comment type="subcellular location">
    <subcellularLocation>
        <location evidence="1">Membrane</location>
        <topology evidence="1">Multi-pass membrane protein</topology>
    </subcellularLocation>
</comment>
<evidence type="ECO:0000256" key="7">
    <source>
        <dbReference type="RuleBase" id="RU003346"/>
    </source>
</evidence>
<dbReference type="GO" id="GO:0016020">
    <property type="term" value="C:membrane"/>
    <property type="evidence" value="ECO:0007669"/>
    <property type="project" value="UniProtKB-SubCell"/>
</dbReference>
<name>A0A5B8MPF6_9CHLO</name>
<reference evidence="12 13" key="1">
    <citation type="submission" date="2018-07" db="EMBL/GenBank/DDBJ databases">
        <title>The complete nuclear genome of the prasinophyte Chloropicon primus (CCMP1205).</title>
        <authorList>
            <person name="Pombert J.-F."/>
            <person name="Otis C."/>
            <person name="Turmel M."/>
            <person name="Lemieux C."/>
        </authorList>
    </citation>
    <scope>NUCLEOTIDE SEQUENCE [LARGE SCALE GENOMIC DNA]</scope>
    <source>
        <strain evidence="12 13">CCMP1205</strain>
    </source>
</reference>
<dbReference type="PROSITE" id="PS50850">
    <property type="entry name" value="MFS"/>
    <property type="match status" value="1"/>
</dbReference>
<feature type="transmembrane region" description="Helical" evidence="9">
    <location>
        <begin position="456"/>
        <end position="478"/>
    </location>
</feature>
<dbReference type="Gene3D" id="1.20.1250.20">
    <property type="entry name" value="MFS general substrate transporter like domains"/>
    <property type="match status" value="1"/>
</dbReference>
<comment type="similarity">
    <text evidence="2 7">Belongs to the major facilitator superfamily. Sugar transporter (TC 2.A.1.1) family.</text>
</comment>
<evidence type="ECO:0000256" key="8">
    <source>
        <dbReference type="SAM" id="MobiDB-lite"/>
    </source>
</evidence>
<gene>
    <name evidence="12" type="ORF">A3770_08p50760</name>
    <name evidence="11" type="ORF">CPRI1469_LOCUS586</name>
</gene>
<dbReference type="STRING" id="1764295.A0A5B8MPF6"/>
<keyword evidence="12" id="KW-0762">Sugar transport</keyword>
<feature type="domain" description="Major facilitator superfamily (MFS) profile" evidence="10">
    <location>
        <begin position="52"/>
        <end position="482"/>
    </location>
</feature>
<keyword evidence="3 7" id="KW-0813">Transport</keyword>
<evidence type="ECO:0000256" key="5">
    <source>
        <dbReference type="ARBA" id="ARBA00022989"/>
    </source>
</evidence>
<keyword evidence="4 9" id="KW-0812">Transmembrane</keyword>
<evidence type="ECO:0000256" key="1">
    <source>
        <dbReference type="ARBA" id="ARBA00004141"/>
    </source>
</evidence>
<dbReference type="InterPro" id="IPR003663">
    <property type="entry name" value="Sugar/inositol_transpt"/>
</dbReference>
<feature type="compositionally biased region" description="Low complexity" evidence="8">
    <location>
        <begin position="29"/>
        <end position="44"/>
    </location>
</feature>
<organism evidence="12 13">
    <name type="scientific">Chloropicon primus</name>
    <dbReference type="NCBI Taxonomy" id="1764295"/>
    <lineage>
        <taxon>Eukaryota</taxon>
        <taxon>Viridiplantae</taxon>
        <taxon>Chlorophyta</taxon>
        <taxon>Chloropicophyceae</taxon>
        <taxon>Chloropicales</taxon>
        <taxon>Chloropicaceae</taxon>
        <taxon>Chloropicon</taxon>
    </lineage>
</organism>
<keyword evidence="6 9" id="KW-0472">Membrane</keyword>
<keyword evidence="5 9" id="KW-1133">Transmembrane helix</keyword>
<dbReference type="PANTHER" id="PTHR48023">
    <property type="entry name" value="D-XYLOSE-PROTON SYMPORTER-LIKE 2"/>
    <property type="match status" value="1"/>
</dbReference>
<accession>A0A5B8MPF6</accession>
<sequence length="504" mass="53202">MGNSSLRRKGGGEGASWEDLRSLEQEPLTRSSPSSTSSSRTSPTGKRRVLTAFAFAALAGSLFGYDIGSTAVALTQEQALGDFDIEENSWKQGMLVSCSLYGALVASLSLFALGEVLGRRQEVLLANGAYLLGSVGSVVPPSHTTFGLILLMASRFVYGTGIGLAMHSAPAYVAEIAPQAMRGLLIAMKEAMIVLGILLGYCAGSVFSSPGGWRSIWGLASPLALVSLVGMAFQHESPRWLASRSVRKAEESLRYFRAQDAVGEEIDGIVAALEVPDPSSSIWSKISEIWSVRKAFFIGGGLLLLQQVSGQPAVLYFAPTIFTNAGLGTETSKLASVLVGVVKLFATVVASLKVDSFGRVPLLLCGISLMFLALVALALTTAMWQTPSGSRLVIFELMALVTAYQIGFGPISWLILTEVSPLRVRGNMVGLGVSVNFLFNIVATQTLPIINNAVGMSGLFGIYAVVALLSLGFVRFFVPETKGRSLEEIEVLLGLSRGGGGTAA</sequence>
<protein>
    <submittedName>
        <fullName evidence="12">MFS sugar transporter</fullName>
    </submittedName>
</protein>
<proteinExistence type="inferred from homology"/>
<dbReference type="OrthoDB" id="6612291at2759"/>
<evidence type="ECO:0000313" key="13">
    <source>
        <dbReference type="Proteomes" id="UP000316726"/>
    </source>
</evidence>
<feature type="transmembrane region" description="Helical" evidence="9">
    <location>
        <begin position="49"/>
        <end position="74"/>
    </location>
</feature>
<dbReference type="EMBL" id="CP031041">
    <property type="protein sequence ID" value="QDZ22558.1"/>
    <property type="molecule type" value="Genomic_DNA"/>
</dbReference>
<dbReference type="InterPro" id="IPR050820">
    <property type="entry name" value="MFS_Sugar_Transporter"/>
</dbReference>
<keyword evidence="13" id="KW-1185">Reference proteome</keyword>
<evidence type="ECO:0000259" key="10">
    <source>
        <dbReference type="PROSITE" id="PS50850"/>
    </source>
</evidence>